<comment type="caution">
    <text evidence="1">The sequence shown here is derived from an EMBL/GenBank/DDBJ whole genome shotgun (WGS) entry which is preliminary data.</text>
</comment>
<dbReference type="Pfam" id="PF06996">
    <property type="entry name" value="T6SS_TssG"/>
    <property type="match status" value="1"/>
</dbReference>
<dbReference type="PANTHER" id="PTHR35564:SF3">
    <property type="entry name" value="TYPE VI SECRETION SYSTEM BASEPLATE SUBUNIT TSSG"/>
    <property type="match status" value="1"/>
</dbReference>
<organism evidence="1 2">
    <name type="scientific">Morganella psychrotolerans</name>
    <dbReference type="NCBI Taxonomy" id="368603"/>
    <lineage>
        <taxon>Bacteria</taxon>
        <taxon>Pseudomonadati</taxon>
        <taxon>Pseudomonadota</taxon>
        <taxon>Gammaproteobacteria</taxon>
        <taxon>Enterobacterales</taxon>
        <taxon>Morganellaceae</taxon>
        <taxon>Morganella</taxon>
    </lineage>
</organism>
<dbReference type="STRING" id="368603.AYY16_06690"/>
<dbReference type="NCBIfam" id="TIGR03347">
    <property type="entry name" value="VI_chp_1"/>
    <property type="match status" value="1"/>
</dbReference>
<proteinExistence type="predicted"/>
<accession>A0A1B8HD99</accession>
<dbReference type="RefSeq" id="WP_067423585.1">
    <property type="nucleotide sequence ID" value="NZ_CBCPID010000002.1"/>
</dbReference>
<dbReference type="AlphaFoldDB" id="A0A1B8HD99"/>
<protein>
    <submittedName>
        <fullName evidence="1">Type VI secretion protein</fullName>
    </submittedName>
</protein>
<evidence type="ECO:0000313" key="2">
    <source>
        <dbReference type="Proteomes" id="UP000092247"/>
    </source>
</evidence>
<reference evidence="1 2" key="1">
    <citation type="submission" date="2016-06" db="EMBL/GenBank/DDBJ databases">
        <authorList>
            <person name="Kjaerup R.B."/>
            <person name="Dalgaard T.S."/>
            <person name="Juul-Madsen H.R."/>
        </authorList>
    </citation>
    <scope>NUCLEOTIDE SEQUENCE [LARGE SCALE GENOMIC DNA]</scope>
    <source>
        <strain evidence="1 2">GCSL-Mp3</strain>
    </source>
</reference>
<sequence>MAGEYQSVNTDISTDATDSTAGMTEYDFYQLAELLRKSVIAAGQSGESAIRFTSDAGIAFPARDVTDVTRRADGSYDVKVAFLGLHGSQSPLPGYYLDNLAWEDAQQTESVTDFLNLFNHRFVSLLHRIWRKYRYYISFEPDGRDAFSRYMFALLGLGSENIRNRIPINHNKMLAYAGLLASPGRSADVICSLISHCFDLDEVNLIGWETRRVSIPDDQQNRLGTILYSTGQTAQPRSLLGENFSLGAGIEDCNGKCTIEISELPLSRYMRFLPNGPDFLPLVTFVSYIMHEQLAWDLRLCMAEKQVGGMVLGEKDNNQLGWRSFLGKPELKPFVTISVLE</sequence>
<dbReference type="InterPro" id="IPR010732">
    <property type="entry name" value="T6SS_TssG-like"/>
</dbReference>
<dbReference type="PANTHER" id="PTHR35564">
    <property type="match status" value="1"/>
</dbReference>
<evidence type="ECO:0000313" key="1">
    <source>
        <dbReference type="EMBL" id="OBU07045.1"/>
    </source>
</evidence>
<dbReference type="Proteomes" id="UP000092247">
    <property type="component" value="Unassembled WGS sequence"/>
</dbReference>
<dbReference type="EMBL" id="LZEX01000013">
    <property type="protein sequence ID" value="OBU07045.1"/>
    <property type="molecule type" value="Genomic_DNA"/>
</dbReference>
<name>A0A1B8HD99_9GAMM</name>
<gene>
    <name evidence="1" type="ORF">AYY17_19265</name>
</gene>